<dbReference type="RefSeq" id="WP_137066319.1">
    <property type="nucleotide sequence ID" value="NZ_CP040748.1"/>
</dbReference>
<gene>
    <name evidence="2" type="ORF">FC770_11585</name>
</gene>
<keyword evidence="1" id="KW-0732">Signal</keyword>
<dbReference type="Proteomes" id="UP000307808">
    <property type="component" value="Unassembled WGS sequence"/>
</dbReference>
<accession>A0A4V6X610</accession>
<name>A0A4V6X610_9ACTN</name>
<evidence type="ECO:0000256" key="1">
    <source>
        <dbReference type="SAM" id="SignalP"/>
    </source>
</evidence>
<dbReference type="EMBL" id="SZPY01000003">
    <property type="protein sequence ID" value="TKI61433.1"/>
    <property type="molecule type" value="Genomic_DNA"/>
</dbReference>
<evidence type="ECO:0000313" key="2">
    <source>
        <dbReference type="EMBL" id="TKI61433.1"/>
    </source>
</evidence>
<dbReference type="OrthoDB" id="3775567at2"/>
<evidence type="ECO:0000313" key="3">
    <source>
        <dbReference type="Proteomes" id="UP000307808"/>
    </source>
</evidence>
<proteinExistence type="predicted"/>
<keyword evidence="3" id="KW-1185">Reference proteome</keyword>
<feature type="signal peptide" evidence="1">
    <location>
        <begin position="1"/>
        <end position="29"/>
    </location>
</feature>
<comment type="caution">
    <text evidence="2">The sequence shown here is derived from an EMBL/GenBank/DDBJ whole genome shotgun (WGS) entry which is preliminary data.</text>
</comment>
<dbReference type="AlphaFoldDB" id="A0A4V6X610"/>
<dbReference type="PROSITE" id="PS51257">
    <property type="entry name" value="PROKAR_LIPOPROTEIN"/>
    <property type="match status" value="1"/>
</dbReference>
<reference evidence="2 3" key="1">
    <citation type="submission" date="2019-04" db="EMBL/GenBank/DDBJ databases">
        <authorList>
            <person name="Dong K."/>
        </authorList>
    </citation>
    <scope>NUCLEOTIDE SEQUENCE [LARGE SCALE GENOMIC DNA]</scope>
    <source>
        <strain evidence="3">dk3543</strain>
    </source>
</reference>
<organism evidence="2 3">
    <name type="scientific">Nocardioides jishulii</name>
    <dbReference type="NCBI Taxonomy" id="2575440"/>
    <lineage>
        <taxon>Bacteria</taxon>
        <taxon>Bacillati</taxon>
        <taxon>Actinomycetota</taxon>
        <taxon>Actinomycetes</taxon>
        <taxon>Propionibacteriales</taxon>
        <taxon>Nocardioidaceae</taxon>
        <taxon>Nocardioides</taxon>
    </lineage>
</organism>
<protein>
    <submittedName>
        <fullName evidence="2">Uncharacterized protein</fullName>
    </submittedName>
</protein>
<feature type="chain" id="PRO_5039643462" evidence="1">
    <location>
        <begin position="30"/>
        <end position="256"/>
    </location>
</feature>
<sequence>MSNKVTKFTKHPTPPLAVAAIACAVTVWALTMPTSPTEAGAAPEEGPLEGSSTPRVYSALDVVASTTVTDWVKAADHVVAVSVIGEERVPPGRSETSPNGEGMVDRLVTLRVINFLWSADEAEPLGKTVTAGAYGGWFRLPNGVEEETTVKGSPRLEVGHDYVVALAHRPALCLDGRRIEASWAPTGTYASVPADQGVIGSGEFEGVSVAATSKSFEQGTVVSEFAGAKLTDLSRELALVGRVERTPVHANASTCE</sequence>